<protein>
    <submittedName>
        <fullName evidence="2">Uncharacterized protein</fullName>
    </submittedName>
</protein>
<sequence>MRSPMLLASESHHHHIENQYRPVAAPTRPQVSLAYDHATAQITWSGCLPEKIHHDLNNPSGVIGNPTGVVDR</sequence>
<evidence type="ECO:0000313" key="2">
    <source>
        <dbReference type="EMBL" id="ERN05043.1"/>
    </source>
</evidence>
<evidence type="ECO:0000313" key="3">
    <source>
        <dbReference type="Proteomes" id="UP000017836"/>
    </source>
</evidence>
<organism evidence="2 3">
    <name type="scientific">Amborella trichopoda</name>
    <dbReference type="NCBI Taxonomy" id="13333"/>
    <lineage>
        <taxon>Eukaryota</taxon>
        <taxon>Viridiplantae</taxon>
        <taxon>Streptophyta</taxon>
        <taxon>Embryophyta</taxon>
        <taxon>Tracheophyta</taxon>
        <taxon>Spermatophyta</taxon>
        <taxon>Magnoliopsida</taxon>
        <taxon>Amborellales</taxon>
        <taxon>Amborellaceae</taxon>
        <taxon>Amborella</taxon>
    </lineage>
</organism>
<gene>
    <name evidence="2" type="ORF">AMTR_s00053p00074280</name>
</gene>
<evidence type="ECO:0000256" key="1">
    <source>
        <dbReference type="SAM" id="MobiDB-lite"/>
    </source>
</evidence>
<dbReference type="AlphaFoldDB" id="W1PAR7"/>
<dbReference type="Gramene" id="ERN05043">
    <property type="protein sequence ID" value="ERN05043"/>
    <property type="gene ID" value="AMTR_s00053p00074280"/>
</dbReference>
<accession>W1PAR7</accession>
<dbReference type="Proteomes" id="UP000017836">
    <property type="component" value="Unassembled WGS sequence"/>
</dbReference>
<reference evidence="3" key="1">
    <citation type="journal article" date="2013" name="Science">
        <title>The Amborella genome and the evolution of flowering plants.</title>
        <authorList>
            <consortium name="Amborella Genome Project"/>
        </authorList>
    </citation>
    <scope>NUCLEOTIDE SEQUENCE [LARGE SCALE GENOMIC DNA]</scope>
</reference>
<keyword evidence="3" id="KW-1185">Reference proteome</keyword>
<name>W1PAR7_AMBTC</name>
<feature type="region of interest" description="Disordered" evidence="1">
    <location>
        <begin position="1"/>
        <end position="23"/>
    </location>
</feature>
<dbReference type="HOGENOM" id="CLU_2725573_0_0_1"/>
<proteinExistence type="predicted"/>
<dbReference type="EMBL" id="KI394012">
    <property type="protein sequence ID" value="ERN05043.1"/>
    <property type="molecule type" value="Genomic_DNA"/>
</dbReference>